<keyword evidence="4" id="KW-1185">Reference proteome</keyword>
<dbReference type="GO" id="GO:0016887">
    <property type="term" value="F:ATP hydrolysis activity"/>
    <property type="evidence" value="ECO:0007669"/>
    <property type="project" value="InterPro"/>
</dbReference>
<evidence type="ECO:0000313" key="4">
    <source>
        <dbReference type="Proteomes" id="UP000236752"/>
    </source>
</evidence>
<dbReference type="Gene3D" id="3.40.50.300">
    <property type="entry name" value="P-loop containing nucleotide triphosphate hydrolases"/>
    <property type="match status" value="2"/>
</dbReference>
<proteinExistence type="predicted"/>
<keyword evidence="3" id="KW-0269">Exonuclease</keyword>
<evidence type="ECO:0000259" key="2">
    <source>
        <dbReference type="Pfam" id="PF13476"/>
    </source>
</evidence>
<dbReference type="PANTHER" id="PTHR41259:SF1">
    <property type="entry name" value="DOUBLE-STRAND BREAK REPAIR RAD50 ATPASE, PUTATIVE-RELATED"/>
    <property type="match status" value="1"/>
</dbReference>
<feature type="coiled-coil region" evidence="1">
    <location>
        <begin position="706"/>
        <end position="733"/>
    </location>
</feature>
<name>A0A1H5WRE8_9RHOB</name>
<dbReference type="AlphaFoldDB" id="A0A1H5WRE8"/>
<dbReference type="SUPFAM" id="SSF52540">
    <property type="entry name" value="P-loop containing nucleoside triphosphate hydrolases"/>
    <property type="match status" value="1"/>
</dbReference>
<keyword evidence="3" id="KW-0540">Nuclease</keyword>
<evidence type="ECO:0000256" key="1">
    <source>
        <dbReference type="SAM" id="Coils"/>
    </source>
</evidence>
<dbReference type="Pfam" id="PF13476">
    <property type="entry name" value="AAA_23"/>
    <property type="match status" value="1"/>
</dbReference>
<dbReference type="Proteomes" id="UP000236752">
    <property type="component" value="Unassembled WGS sequence"/>
</dbReference>
<evidence type="ECO:0000313" key="3">
    <source>
        <dbReference type="EMBL" id="SEG01776.1"/>
    </source>
</evidence>
<dbReference type="RefSeq" id="WP_103909876.1">
    <property type="nucleotide sequence ID" value="NZ_FNUZ01000002.1"/>
</dbReference>
<keyword evidence="1" id="KW-0175">Coiled coil</keyword>
<protein>
    <submittedName>
        <fullName evidence="3">DNA repair exonuclease SbcCD ATPase subunit</fullName>
    </submittedName>
</protein>
<dbReference type="InterPro" id="IPR038729">
    <property type="entry name" value="Rad50/SbcC_AAA"/>
</dbReference>
<gene>
    <name evidence="3" type="ORF">SAMN04488045_1550</name>
</gene>
<feature type="domain" description="Rad50/SbcC-type AAA" evidence="2">
    <location>
        <begin position="5"/>
        <end position="69"/>
    </location>
</feature>
<sequence>MKLRSLTLENIRRFAGKTARLDGIGDGITVVSEANEFGKTTFFDALHALFFEKYSSSGKTIKSMQPPSGGGLRIAAEFEHDGALYRLEKRFLSKKGAALFNGATNRLIAQDGEAEAWVTRLLGEGDGGPAGLLWVRQGVLGLEAENASQGEKKKLADARRDLMSSVMGEIDAVTGGRRMDRIRKDCETDLRAIATPTGRPTGGWKQALDEQAALQGELETLTGQCSVLQSTLRERAQVEAELFRLNDPDARKRLADDLDAAQQEFGKAQAQEGRIAEAQQRVVICQMEQDRITRELSGFDDKTRQFDLAVSQLASLNAQIAEASEQESASKARLVEARQALDAGQADIQKRREAMDQALKREKRKSAEQELVRLNSVLKQAKEHVDAISQAESVLKSTKATKADLTRAEGLARDILHAETVIAATAPSLKLRYLSDQRAMHDGKSVDQDGLIALHDGSEIEFPGVAKLVFSSGKDGSEQLRTALERNRAELQAILDNCALSSVDELINALRDASEAEARKVTAKQVLNALAPDGIDAIHARVKELAALGQELDADDGEGVTVDEARHALRSSEDALNTLQVASSAAQTSYDQHRETVIRLGAERNVCQQNIDRFNHDLGDEAARSELKSKMLSDLATASQKTNEATQMLEDLRKQSADILTVRANLQRSEAAMKAANDRRAALGLRQTDLNARIEAQAGQGIEEKRDETAERLERVSQRVQRFEDEAAALTKLLTVLDAMREQARETYFGPVQAELEPLLKILHGEAALQFDSDTVMPEVLTRNGDEERLDSLSGGTQEQIAILTRLAFARLFARQGRHVPVVLDDALVFSDDDRIIRMFTALNRVALDQQILVFTCRQMAFAQLGGHQPVIQIEDLH</sequence>
<keyword evidence="3" id="KW-0378">Hydrolase</keyword>
<dbReference type="PANTHER" id="PTHR41259">
    <property type="entry name" value="DOUBLE-STRAND BREAK REPAIR RAD50 ATPASE, PUTATIVE-RELATED"/>
    <property type="match status" value="1"/>
</dbReference>
<dbReference type="EMBL" id="FNUZ01000002">
    <property type="protein sequence ID" value="SEG01776.1"/>
    <property type="molecule type" value="Genomic_DNA"/>
</dbReference>
<feature type="coiled-coil region" evidence="1">
    <location>
        <begin position="306"/>
        <end position="384"/>
    </location>
</feature>
<reference evidence="3 4" key="1">
    <citation type="submission" date="2016-10" db="EMBL/GenBank/DDBJ databases">
        <authorList>
            <person name="de Groot N.N."/>
        </authorList>
    </citation>
    <scope>NUCLEOTIDE SEQUENCE [LARGE SCALE GENOMIC DNA]</scope>
    <source>
        <strain evidence="3 4">DSM 26915</strain>
    </source>
</reference>
<accession>A0A1H5WRE8</accession>
<dbReference type="GO" id="GO:0006302">
    <property type="term" value="P:double-strand break repair"/>
    <property type="evidence" value="ECO:0007669"/>
    <property type="project" value="InterPro"/>
</dbReference>
<dbReference type="InterPro" id="IPR027417">
    <property type="entry name" value="P-loop_NTPase"/>
</dbReference>
<dbReference type="GO" id="GO:0004527">
    <property type="term" value="F:exonuclease activity"/>
    <property type="evidence" value="ECO:0007669"/>
    <property type="project" value="UniProtKB-KW"/>
</dbReference>
<organism evidence="3 4">
    <name type="scientific">Thalassococcus halodurans</name>
    <dbReference type="NCBI Taxonomy" id="373675"/>
    <lineage>
        <taxon>Bacteria</taxon>
        <taxon>Pseudomonadati</taxon>
        <taxon>Pseudomonadota</taxon>
        <taxon>Alphaproteobacteria</taxon>
        <taxon>Rhodobacterales</taxon>
        <taxon>Roseobacteraceae</taxon>
        <taxon>Thalassococcus</taxon>
    </lineage>
</organism>
<dbReference type="OrthoDB" id="7069379at2"/>